<dbReference type="InterPro" id="IPR002477">
    <property type="entry name" value="Peptidoglycan-bd-like"/>
</dbReference>
<dbReference type="Pfam" id="PF01510">
    <property type="entry name" value="Amidase_2"/>
    <property type="match status" value="1"/>
</dbReference>
<comment type="similarity">
    <text evidence="2">Belongs to the N-acetylmuramoyl-L-alanine amidase 2 family.</text>
</comment>
<dbReference type="SUPFAM" id="SSF47090">
    <property type="entry name" value="PGBD-like"/>
    <property type="match status" value="1"/>
</dbReference>
<evidence type="ECO:0000256" key="5">
    <source>
        <dbReference type="ARBA" id="ARBA00023316"/>
    </source>
</evidence>
<evidence type="ECO:0000259" key="6">
    <source>
        <dbReference type="SMART" id="SM00644"/>
    </source>
</evidence>
<proteinExistence type="inferred from homology"/>
<dbReference type="GO" id="GO:0019867">
    <property type="term" value="C:outer membrane"/>
    <property type="evidence" value="ECO:0007669"/>
    <property type="project" value="TreeGrafter"/>
</dbReference>
<dbReference type="SMART" id="SM00644">
    <property type="entry name" value="Ami_2"/>
    <property type="match status" value="1"/>
</dbReference>
<dbReference type="GO" id="GO:0008745">
    <property type="term" value="F:N-acetylmuramoyl-L-alanine amidase activity"/>
    <property type="evidence" value="ECO:0007669"/>
    <property type="project" value="UniProtKB-EC"/>
</dbReference>
<dbReference type="EMBL" id="QRAP01000007">
    <property type="protein sequence ID" value="RDK89516.1"/>
    <property type="molecule type" value="Genomic_DNA"/>
</dbReference>
<organism evidence="7 8">
    <name type="scientific">Enterobacillus tribolii</name>
    <dbReference type="NCBI Taxonomy" id="1487935"/>
    <lineage>
        <taxon>Bacteria</taxon>
        <taxon>Pseudomonadati</taxon>
        <taxon>Pseudomonadota</taxon>
        <taxon>Gammaproteobacteria</taxon>
        <taxon>Enterobacterales</taxon>
        <taxon>Hafniaceae</taxon>
        <taxon>Enterobacillus</taxon>
    </lineage>
</organism>
<dbReference type="RefSeq" id="WP_115459387.1">
    <property type="nucleotide sequence ID" value="NZ_QRAP01000007.1"/>
</dbReference>
<comment type="caution">
    <text evidence="7">The sequence shown here is derived from an EMBL/GenBank/DDBJ whole genome shotgun (WGS) entry which is preliminary data.</text>
</comment>
<dbReference type="InterPro" id="IPR051206">
    <property type="entry name" value="NAMLAA_amidase_2"/>
</dbReference>
<reference evidence="7 8" key="1">
    <citation type="submission" date="2018-07" db="EMBL/GenBank/DDBJ databases">
        <title>Genomic Encyclopedia of Type Strains, Phase IV (KMG-IV): sequencing the most valuable type-strain genomes for metagenomic binning, comparative biology and taxonomic classification.</title>
        <authorList>
            <person name="Goeker M."/>
        </authorList>
    </citation>
    <scope>NUCLEOTIDE SEQUENCE [LARGE SCALE GENOMIC DNA]</scope>
    <source>
        <strain evidence="7 8">DSM 103736</strain>
    </source>
</reference>
<evidence type="ECO:0000313" key="8">
    <source>
        <dbReference type="Proteomes" id="UP000254848"/>
    </source>
</evidence>
<dbReference type="AlphaFoldDB" id="A0A370QMC9"/>
<dbReference type="InterPro" id="IPR036366">
    <property type="entry name" value="PGBDSf"/>
</dbReference>
<evidence type="ECO:0000256" key="1">
    <source>
        <dbReference type="ARBA" id="ARBA00001561"/>
    </source>
</evidence>
<name>A0A370QMC9_9GAMM</name>
<sequence length="275" mass="30174">MFRPGAIVLALLLAGCHTQAPEEVIDRGSYQADVSRTALGMDQRIRFVVLHYTAENDADSLRILTQEAVSAHYLIPSRPDVKRGKPVALQLVPESRRAWHAGASFWQGRTNLNDTSLGIEIVNAGPRDDDWAPFSDAQIDLVIALLKDVTARYNIPPQNVLGHMDVAPGRKKDPGPAFPWRRLAQAGVGAWPDEAAVQRYQAGRPDDMPVNIARLQQKLARYGYNIGVNGVNDDASRAAIAAFQMHFRPADYRGNADAGSEAIIDALLEKYGGRE</sequence>
<dbReference type="Pfam" id="PF01471">
    <property type="entry name" value="PG_binding_1"/>
    <property type="match status" value="1"/>
</dbReference>
<dbReference type="OrthoDB" id="9794842at2"/>
<evidence type="ECO:0000256" key="4">
    <source>
        <dbReference type="ARBA" id="ARBA00022801"/>
    </source>
</evidence>
<comment type="catalytic activity">
    <reaction evidence="1">
        <text>Hydrolyzes the link between N-acetylmuramoyl residues and L-amino acid residues in certain cell-wall glycopeptides.</text>
        <dbReference type="EC" id="3.5.1.28"/>
    </reaction>
</comment>
<dbReference type="Proteomes" id="UP000254848">
    <property type="component" value="Unassembled WGS sequence"/>
</dbReference>
<gene>
    <name evidence="7" type="ORF">C8D90_107168</name>
</gene>
<dbReference type="InterPro" id="IPR002502">
    <property type="entry name" value="Amidase_domain"/>
</dbReference>
<evidence type="ECO:0000313" key="7">
    <source>
        <dbReference type="EMBL" id="RDK89516.1"/>
    </source>
</evidence>
<dbReference type="PROSITE" id="PS51257">
    <property type="entry name" value="PROKAR_LIPOPROTEIN"/>
    <property type="match status" value="1"/>
</dbReference>
<keyword evidence="5" id="KW-0961">Cell wall biogenesis/degradation</keyword>
<dbReference type="Gene3D" id="1.10.101.10">
    <property type="entry name" value="PGBD-like superfamily/PGBD"/>
    <property type="match status" value="1"/>
</dbReference>
<accession>A0A370QMC9</accession>
<keyword evidence="8" id="KW-1185">Reference proteome</keyword>
<dbReference type="CDD" id="cd06583">
    <property type="entry name" value="PGRP"/>
    <property type="match status" value="1"/>
</dbReference>
<protein>
    <recommendedName>
        <fullName evidence="3">N-acetylmuramoyl-L-alanine amidase</fullName>
        <ecNumber evidence="3">3.5.1.28</ecNumber>
    </recommendedName>
</protein>
<dbReference type="GO" id="GO:0009253">
    <property type="term" value="P:peptidoglycan catabolic process"/>
    <property type="evidence" value="ECO:0007669"/>
    <property type="project" value="InterPro"/>
</dbReference>
<dbReference type="GO" id="GO:0009254">
    <property type="term" value="P:peptidoglycan turnover"/>
    <property type="evidence" value="ECO:0007669"/>
    <property type="project" value="TreeGrafter"/>
</dbReference>
<dbReference type="InterPro" id="IPR036365">
    <property type="entry name" value="PGBD-like_sf"/>
</dbReference>
<dbReference type="SUPFAM" id="SSF55846">
    <property type="entry name" value="N-acetylmuramoyl-L-alanine amidase-like"/>
    <property type="match status" value="1"/>
</dbReference>
<evidence type="ECO:0000256" key="3">
    <source>
        <dbReference type="ARBA" id="ARBA00011901"/>
    </source>
</evidence>
<keyword evidence="4" id="KW-0378">Hydrolase</keyword>
<feature type="domain" description="N-acetylmuramoyl-L-alanine amidase" evidence="6">
    <location>
        <begin position="33"/>
        <end position="175"/>
    </location>
</feature>
<dbReference type="Gene3D" id="3.40.80.10">
    <property type="entry name" value="Peptidoglycan recognition protein-like"/>
    <property type="match status" value="1"/>
</dbReference>
<dbReference type="PANTHER" id="PTHR30417">
    <property type="entry name" value="N-ACETYLMURAMOYL-L-ALANINE AMIDASE AMID"/>
    <property type="match status" value="1"/>
</dbReference>
<dbReference type="InterPro" id="IPR036505">
    <property type="entry name" value="Amidase/PGRP_sf"/>
</dbReference>
<dbReference type="FunFam" id="3.40.80.10:FF:000003">
    <property type="entry name" value="N-acetylmuramoyl-L-alanine amidase"/>
    <property type="match status" value="1"/>
</dbReference>
<dbReference type="GO" id="GO:0071555">
    <property type="term" value="P:cell wall organization"/>
    <property type="evidence" value="ECO:0007669"/>
    <property type="project" value="UniProtKB-KW"/>
</dbReference>
<dbReference type="PANTHER" id="PTHR30417:SF1">
    <property type="entry name" value="N-ACETYLMURAMOYL-L-ALANINE AMIDASE AMID"/>
    <property type="match status" value="1"/>
</dbReference>
<evidence type="ECO:0000256" key="2">
    <source>
        <dbReference type="ARBA" id="ARBA00007553"/>
    </source>
</evidence>
<dbReference type="EC" id="3.5.1.28" evidence="3"/>